<dbReference type="InterPro" id="IPR037401">
    <property type="entry name" value="SnoaL-like"/>
</dbReference>
<keyword evidence="1" id="KW-0560">Oxidoreductase</keyword>
<feature type="domain" description="Luciferase-like" evidence="2">
    <location>
        <begin position="12"/>
        <end position="277"/>
    </location>
</feature>
<dbReference type="SUPFAM" id="SSF51679">
    <property type="entry name" value="Bacterial luciferase-like"/>
    <property type="match status" value="1"/>
</dbReference>
<feature type="domain" description="SnoaL-like" evidence="3">
    <location>
        <begin position="313"/>
        <end position="431"/>
    </location>
</feature>
<dbReference type="Pfam" id="PF13577">
    <property type="entry name" value="SnoaL_4"/>
    <property type="match status" value="1"/>
</dbReference>
<evidence type="ECO:0000256" key="1">
    <source>
        <dbReference type="ARBA" id="ARBA00023002"/>
    </source>
</evidence>
<accession>A0A2I2KSP8</accession>
<sequence length="438" mass="45380">MDIAVYVGDVSGPSSLEESVTAARTAACGGASAVWAAQALGWDSLTLLALVGAAVPEIGLGTGVVPVAQRHPLVLAGQALSVQAAVGGRLTLGIGAGVGAMVGGVFGLPHDQPARRMREYLSVLGPLLRGEAVEHHGETLTAVGQIDLPTTCPPPVLLAALGPHMLRVAGELTDGTVTWMAGPRSLGQHIVPTLTRAARTAGRDDPRVVAGALVCVTDDRDSARGRIAARYALAGQVREYRAVLDREGVGGAQDVAVIGDEDSVARHLRGFADAGVTELAAAPFGTAQEKARTTAVLAGLAPSGARRSRPLTTSDRVAIHELIALHGHLADDRRSEDLALLFTPDAVYDVTAYGLGAVDGLPAIARLHHERPGAQPAGHHVSNIIIDDRPDGTATVRSKGLAVMADGRTGTCLYDDTVTHTDAGWRISHRRVRSPRTD</sequence>
<dbReference type="Proteomes" id="UP000234331">
    <property type="component" value="Unassembled WGS sequence"/>
</dbReference>
<name>A0A2I2KSP8_9ACTN</name>
<evidence type="ECO:0000313" key="4">
    <source>
        <dbReference type="EMBL" id="SNQ48694.1"/>
    </source>
</evidence>
<dbReference type="PANTHER" id="PTHR43244">
    <property type="match status" value="1"/>
</dbReference>
<dbReference type="GO" id="GO:0016705">
    <property type="term" value="F:oxidoreductase activity, acting on paired donors, with incorporation or reduction of molecular oxygen"/>
    <property type="evidence" value="ECO:0007669"/>
    <property type="project" value="InterPro"/>
</dbReference>
<evidence type="ECO:0000259" key="2">
    <source>
        <dbReference type="Pfam" id="PF00296"/>
    </source>
</evidence>
<dbReference type="InterPro" id="IPR011251">
    <property type="entry name" value="Luciferase-like_dom"/>
</dbReference>
<evidence type="ECO:0000313" key="5">
    <source>
        <dbReference type="Proteomes" id="UP000234331"/>
    </source>
</evidence>
<dbReference type="PANTHER" id="PTHR43244:SF1">
    <property type="entry name" value="5,10-METHYLENETETRAHYDROMETHANOPTERIN REDUCTASE"/>
    <property type="match status" value="1"/>
</dbReference>
<keyword evidence="5" id="KW-1185">Reference proteome</keyword>
<dbReference type="AlphaFoldDB" id="A0A2I2KSP8"/>
<dbReference type="RefSeq" id="WP_165818424.1">
    <property type="nucleotide sequence ID" value="NZ_FZMO01000190.1"/>
</dbReference>
<dbReference type="InterPro" id="IPR050564">
    <property type="entry name" value="F420-G6PD/mer"/>
</dbReference>
<dbReference type="InterPro" id="IPR032710">
    <property type="entry name" value="NTF2-like_dom_sf"/>
</dbReference>
<dbReference type="SUPFAM" id="SSF54427">
    <property type="entry name" value="NTF2-like"/>
    <property type="match status" value="1"/>
</dbReference>
<dbReference type="Gene3D" id="3.10.450.50">
    <property type="match status" value="1"/>
</dbReference>
<evidence type="ECO:0000259" key="3">
    <source>
        <dbReference type="Pfam" id="PF13577"/>
    </source>
</evidence>
<organism evidence="4 5">
    <name type="scientific">Frankia canadensis</name>
    <dbReference type="NCBI Taxonomy" id="1836972"/>
    <lineage>
        <taxon>Bacteria</taxon>
        <taxon>Bacillati</taxon>
        <taxon>Actinomycetota</taxon>
        <taxon>Actinomycetes</taxon>
        <taxon>Frankiales</taxon>
        <taxon>Frankiaceae</taxon>
        <taxon>Frankia</taxon>
    </lineage>
</organism>
<dbReference type="InterPro" id="IPR036661">
    <property type="entry name" value="Luciferase-like_sf"/>
</dbReference>
<dbReference type="NCBIfam" id="TIGR03564">
    <property type="entry name" value="F420_MSMEG_4879"/>
    <property type="match status" value="1"/>
</dbReference>
<dbReference type="Gene3D" id="3.20.20.30">
    <property type="entry name" value="Luciferase-like domain"/>
    <property type="match status" value="1"/>
</dbReference>
<dbReference type="EMBL" id="FZMO01000190">
    <property type="protein sequence ID" value="SNQ48694.1"/>
    <property type="molecule type" value="Genomic_DNA"/>
</dbReference>
<proteinExistence type="predicted"/>
<protein>
    <submittedName>
        <fullName evidence="4">F420-dependent oxidoreductase, MSMEG_4879 family (Modular protein)</fullName>
    </submittedName>
</protein>
<dbReference type="InterPro" id="IPR019910">
    <property type="entry name" value="Lucif-like_OxRdtase_MSMEG_4879"/>
</dbReference>
<dbReference type="Pfam" id="PF00296">
    <property type="entry name" value="Bac_luciferase"/>
    <property type="match status" value="1"/>
</dbReference>
<gene>
    <name evidence="4" type="ORF">FRACA_270011</name>
</gene>
<dbReference type="CDD" id="cd00531">
    <property type="entry name" value="NTF2_like"/>
    <property type="match status" value="1"/>
</dbReference>
<dbReference type="CDD" id="cd01097">
    <property type="entry name" value="Tetrahydromethanopterin_reductase"/>
    <property type="match status" value="1"/>
</dbReference>
<reference evidence="4 5" key="1">
    <citation type="submission" date="2017-06" db="EMBL/GenBank/DDBJ databases">
        <authorList>
            <person name="Kim H.J."/>
            <person name="Triplett B.A."/>
        </authorList>
    </citation>
    <scope>NUCLEOTIDE SEQUENCE [LARGE SCALE GENOMIC DNA]</scope>
    <source>
        <strain evidence="4">FRACA_ARgP5</strain>
    </source>
</reference>